<dbReference type="HOGENOM" id="CLU_036803_1_0_6"/>
<name>A0A090AID7_9GAMM</name>
<reference evidence="2 3" key="1">
    <citation type="journal article" date="2014" name="ISME J.">
        <title>Ecophysiology of Thioploca ingrica as revealed by the complete genome sequence supplemented with proteomic evidence.</title>
        <authorList>
            <person name="Kojima H."/>
            <person name="Ogura Y."/>
            <person name="Yamamoto N."/>
            <person name="Togashi T."/>
            <person name="Mori H."/>
            <person name="Watanabe T."/>
            <person name="Nemoto F."/>
            <person name="Kurokawa K."/>
            <person name="Hayashi T."/>
            <person name="Fukui M."/>
        </authorList>
    </citation>
    <scope>NUCLEOTIDE SEQUENCE [LARGE SCALE GENOMIC DNA]</scope>
</reference>
<dbReference type="Proteomes" id="UP000031623">
    <property type="component" value="Chromosome"/>
</dbReference>
<feature type="transmembrane region" description="Helical" evidence="1">
    <location>
        <begin position="450"/>
        <end position="472"/>
    </location>
</feature>
<keyword evidence="1" id="KW-0812">Transmembrane</keyword>
<dbReference type="KEGG" id="tig:THII_0278"/>
<dbReference type="AlphaFoldDB" id="A0A090AID7"/>
<dbReference type="STRING" id="40754.THII_0278"/>
<evidence type="ECO:0000313" key="3">
    <source>
        <dbReference type="Proteomes" id="UP000031623"/>
    </source>
</evidence>
<sequence length="477" mass="54339">MSPDNFYIKNPSITLYAFHLRSELGSEVVKEAAELWEKLTTLSEKFAIPELHNFTNQLICYKDGHYSPAAELRQATEHLELLPQRVLDFHQTSPTSNLTLRGSLYPVKLHDVYAVDLTLFYANQQIEISQLSQLNPQGCLSPAYLQTSTASLGQTLLLYAEPLEGMVADQALAEACLQAFWRDSPAALPPLVQSGQLLGGAIFEYEIGSEQVSNHIHILVWLGNAETLKQAETINSHLLNLFCCRNKILYSYAQSRQSNTQGRSLYAHLEQYNHTFKQAATTTQRRLQELQRLLEEMPVKSLQYAEQLRELQDYHTTIEANLLNYQNWLENIRQLSQPEDKLDFLQNFYNRSCSTLQKQIQIDLNYLTPGQQLFAQLIPTLQGLIEVHSIASGFERQHHLEIFVAWLAFTLEGAAISVKLDYDHQFAEHVLAVLSIPHLENFWGNHFLEMLVHLLASGLPLGVVGILLMILLPKLFR</sequence>
<evidence type="ECO:0000313" key="2">
    <source>
        <dbReference type="EMBL" id="BAP54575.1"/>
    </source>
</evidence>
<proteinExistence type="predicted"/>
<protein>
    <submittedName>
        <fullName evidence="2">Uncharacterized protein</fullName>
    </submittedName>
</protein>
<dbReference type="EMBL" id="AP014633">
    <property type="protein sequence ID" value="BAP54575.1"/>
    <property type="molecule type" value="Genomic_DNA"/>
</dbReference>
<gene>
    <name evidence="2" type="ORF">THII_0278</name>
</gene>
<keyword evidence="3" id="KW-1185">Reference proteome</keyword>
<accession>A0A090AID7</accession>
<evidence type="ECO:0000256" key="1">
    <source>
        <dbReference type="SAM" id="Phobius"/>
    </source>
</evidence>
<dbReference type="OrthoDB" id="448901at2"/>
<organism evidence="2 3">
    <name type="scientific">Thioploca ingrica</name>
    <dbReference type="NCBI Taxonomy" id="40754"/>
    <lineage>
        <taxon>Bacteria</taxon>
        <taxon>Pseudomonadati</taxon>
        <taxon>Pseudomonadota</taxon>
        <taxon>Gammaproteobacteria</taxon>
        <taxon>Thiotrichales</taxon>
        <taxon>Thiotrichaceae</taxon>
        <taxon>Thioploca</taxon>
    </lineage>
</organism>
<keyword evidence="1" id="KW-0472">Membrane</keyword>
<keyword evidence="1" id="KW-1133">Transmembrane helix</keyword>